<accession>A0A7R9M510</accession>
<feature type="non-terminal residue" evidence="1">
    <location>
        <position position="1"/>
    </location>
</feature>
<protein>
    <submittedName>
        <fullName evidence="1">Uncharacterized protein</fullName>
    </submittedName>
</protein>
<dbReference type="EMBL" id="CAJPVJ010006838">
    <property type="protein sequence ID" value="CAG2170776.1"/>
    <property type="molecule type" value="Genomic_DNA"/>
</dbReference>
<dbReference type="OrthoDB" id="6512765at2759"/>
<sequence>TDEEAIQLSDVMERAVKIIDMYIDVNNDRNDEFQLFYDEEADNRWEQQESEWITEYEVWDVMTQKLMDSYGNILKDKLTQVLAEETEALAERERLLKDLTTFTAQLKKDPNLSILLTENVYDFETAEVADNQTKS</sequence>
<evidence type="ECO:0000313" key="1">
    <source>
        <dbReference type="EMBL" id="CAD7653589.1"/>
    </source>
</evidence>
<dbReference type="EMBL" id="OC921663">
    <property type="protein sequence ID" value="CAD7653589.1"/>
    <property type="molecule type" value="Genomic_DNA"/>
</dbReference>
<proteinExistence type="predicted"/>
<name>A0A7R9M510_9ACAR</name>
<reference evidence="1" key="1">
    <citation type="submission" date="2020-11" db="EMBL/GenBank/DDBJ databases">
        <authorList>
            <person name="Tran Van P."/>
        </authorList>
    </citation>
    <scope>NUCLEOTIDE SEQUENCE</scope>
</reference>
<keyword evidence="2" id="KW-1185">Reference proteome</keyword>
<dbReference type="Proteomes" id="UP000728032">
    <property type="component" value="Unassembled WGS sequence"/>
</dbReference>
<evidence type="ECO:0000313" key="2">
    <source>
        <dbReference type="Proteomes" id="UP000728032"/>
    </source>
</evidence>
<organism evidence="1">
    <name type="scientific">Oppiella nova</name>
    <dbReference type="NCBI Taxonomy" id="334625"/>
    <lineage>
        <taxon>Eukaryota</taxon>
        <taxon>Metazoa</taxon>
        <taxon>Ecdysozoa</taxon>
        <taxon>Arthropoda</taxon>
        <taxon>Chelicerata</taxon>
        <taxon>Arachnida</taxon>
        <taxon>Acari</taxon>
        <taxon>Acariformes</taxon>
        <taxon>Sarcoptiformes</taxon>
        <taxon>Oribatida</taxon>
        <taxon>Brachypylina</taxon>
        <taxon>Oppioidea</taxon>
        <taxon>Oppiidae</taxon>
        <taxon>Oppiella</taxon>
    </lineage>
</organism>
<dbReference type="AlphaFoldDB" id="A0A7R9M510"/>
<gene>
    <name evidence="1" type="ORF">ONB1V03_LOCUS10242</name>
</gene>